<evidence type="ECO:0000256" key="4">
    <source>
        <dbReference type="SAM" id="Coils"/>
    </source>
</evidence>
<accession>A0AAN9ICY8</accession>
<evidence type="ECO:0000313" key="5">
    <source>
        <dbReference type="EMBL" id="KAK7274747.1"/>
    </source>
</evidence>
<dbReference type="GO" id="GO:0005096">
    <property type="term" value="F:GTPase activator activity"/>
    <property type="evidence" value="ECO:0007669"/>
    <property type="project" value="InterPro"/>
</dbReference>
<keyword evidence="6" id="KW-1185">Reference proteome</keyword>
<dbReference type="InterPro" id="IPR027417">
    <property type="entry name" value="P-loop_NTPase"/>
</dbReference>
<dbReference type="AlphaFoldDB" id="A0AAN9ICY8"/>
<evidence type="ECO:0000256" key="2">
    <source>
        <dbReference type="ARBA" id="ARBA00022490"/>
    </source>
</evidence>
<dbReference type="EMBL" id="JAYWIO010000003">
    <property type="protein sequence ID" value="KAK7274747.1"/>
    <property type="molecule type" value="Genomic_DNA"/>
</dbReference>
<organism evidence="5 6">
    <name type="scientific">Crotalaria pallida</name>
    <name type="common">Smooth rattlebox</name>
    <name type="synonym">Crotalaria striata</name>
    <dbReference type="NCBI Taxonomy" id="3830"/>
    <lineage>
        <taxon>Eukaryota</taxon>
        <taxon>Viridiplantae</taxon>
        <taxon>Streptophyta</taxon>
        <taxon>Embryophyta</taxon>
        <taxon>Tracheophyta</taxon>
        <taxon>Spermatophyta</taxon>
        <taxon>Magnoliopsida</taxon>
        <taxon>eudicotyledons</taxon>
        <taxon>Gunneridae</taxon>
        <taxon>Pentapetalae</taxon>
        <taxon>rosids</taxon>
        <taxon>fabids</taxon>
        <taxon>Fabales</taxon>
        <taxon>Fabaceae</taxon>
        <taxon>Papilionoideae</taxon>
        <taxon>50 kb inversion clade</taxon>
        <taxon>genistoids sensu lato</taxon>
        <taxon>core genistoids</taxon>
        <taxon>Crotalarieae</taxon>
        <taxon>Crotalaria</taxon>
    </lineage>
</organism>
<evidence type="ECO:0000256" key="1">
    <source>
        <dbReference type="ARBA" id="ARBA00004496"/>
    </source>
</evidence>
<dbReference type="PANTHER" id="PTHR46184:SF5">
    <property type="entry name" value="UNCONVENTIONAL MYOSIN-IXA-LIKE"/>
    <property type="match status" value="1"/>
</dbReference>
<dbReference type="Proteomes" id="UP001372338">
    <property type="component" value="Unassembled WGS sequence"/>
</dbReference>
<dbReference type="GO" id="GO:0035556">
    <property type="term" value="P:intracellular signal transduction"/>
    <property type="evidence" value="ECO:0007669"/>
    <property type="project" value="InterPro"/>
</dbReference>
<dbReference type="Pfam" id="PF00612">
    <property type="entry name" value="IQ"/>
    <property type="match status" value="3"/>
</dbReference>
<dbReference type="SUPFAM" id="SSF52540">
    <property type="entry name" value="P-loop containing nucleoside triphosphate hydrolases"/>
    <property type="match status" value="2"/>
</dbReference>
<keyword evidence="4" id="KW-0175">Coiled coil</keyword>
<evidence type="ECO:0000256" key="3">
    <source>
        <dbReference type="ARBA" id="ARBA00022860"/>
    </source>
</evidence>
<evidence type="ECO:0000313" key="6">
    <source>
        <dbReference type="Proteomes" id="UP001372338"/>
    </source>
</evidence>
<dbReference type="InterPro" id="IPR000048">
    <property type="entry name" value="IQ_motif_EF-hand-BS"/>
</dbReference>
<dbReference type="GO" id="GO:0005737">
    <property type="term" value="C:cytoplasm"/>
    <property type="evidence" value="ECO:0007669"/>
    <property type="project" value="UniProtKB-SubCell"/>
</dbReference>
<dbReference type="GO" id="GO:0000146">
    <property type="term" value="F:microfilament motor activity"/>
    <property type="evidence" value="ECO:0007669"/>
    <property type="project" value="InterPro"/>
</dbReference>
<dbReference type="GO" id="GO:0051015">
    <property type="term" value="F:actin filament binding"/>
    <property type="evidence" value="ECO:0007669"/>
    <property type="project" value="TreeGrafter"/>
</dbReference>
<reference evidence="5 6" key="1">
    <citation type="submission" date="2024-01" db="EMBL/GenBank/DDBJ databases">
        <title>The genomes of 5 underutilized Papilionoideae crops provide insights into root nodulation and disease resistanc.</title>
        <authorList>
            <person name="Yuan L."/>
        </authorList>
    </citation>
    <scope>NUCLEOTIDE SEQUENCE [LARGE SCALE GENOMIC DNA]</scope>
    <source>
        <strain evidence="5">ZHUSHIDOU_FW_LH</strain>
        <tissue evidence="5">Leaf</tissue>
    </source>
</reference>
<feature type="coiled-coil region" evidence="4">
    <location>
        <begin position="84"/>
        <end position="111"/>
    </location>
</feature>
<protein>
    <submittedName>
        <fullName evidence="5">Uncharacterized protein</fullName>
    </submittedName>
</protein>
<dbReference type="PROSITE" id="PS50096">
    <property type="entry name" value="IQ"/>
    <property type="match status" value="2"/>
</dbReference>
<keyword evidence="3" id="KW-0112">Calmodulin-binding</keyword>
<dbReference type="InterPro" id="IPR046987">
    <property type="entry name" value="Myo9"/>
</dbReference>
<dbReference type="PANTHER" id="PTHR46184">
    <property type="entry name" value="UNCONVENTIONAL MYOSIN-IXB-LIKE PROTEIN"/>
    <property type="match status" value="1"/>
</dbReference>
<dbReference type="SMART" id="SM00015">
    <property type="entry name" value="IQ"/>
    <property type="match status" value="4"/>
</dbReference>
<comment type="caution">
    <text evidence="5">The sequence shown here is derived from an EMBL/GenBank/DDBJ whole genome shotgun (WGS) entry which is preliminary data.</text>
</comment>
<sequence>MYAAMRETVAAISIQKYIRMWLMRQAYSKLYSSAIIIKSHIRGFTTRQRLLHGRELKAATYIQACWRMSKVRSAFLQHQASIVAVQCLWRCRQARRELRRLKQEANESGALRLAKSKLERQLEELTWRLHLEK</sequence>
<dbReference type="GO" id="GO:0005516">
    <property type="term" value="F:calmodulin binding"/>
    <property type="evidence" value="ECO:0007669"/>
    <property type="project" value="UniProtKB-KW"/>
</dbReference>
<dbReference type="Gene3D" id="1.20.5.190">
    <property type="match status" value="2"/>
</dbReference>
<gene>
    <name evidence="5" type="ORF">RIF29_15845</name>
</gene>
<name>A0AAN9ICY8_CROPI</name>
<dbReference type="GO" id="GO:0005884">
    <property type="term" value="C:actin filament"/>
    <property type="evidence" value="ECO:0007669"/>
    <property type="project" value="TreeGrafter"/>
</dbReference>
<keyword evidence="2" id="KW-0963">Cytoplasm</keyword>
<comment type="subcellular location">
    <subcellularLocation>
        <location evidence="1">Cytoplasm</location>
    </subcellularLocation>
</comment>
<proteinExistence type="predicted"/>